<name>A0A068NSI4_FIMGI</name>
<dbReference type="Pfam" id="PF22725">
    <property type="entry name" value="GFO_IDH_MocA_C3"/>
    <property type="match status" value="1"/>
</dbReference>
<proteinExistence type="predicted"/>
<dbReference type="eggNOG" id="COG0673">
    <property type="taxonomic scope" value="Bacteria"/>
</dbReference>
<keyword evidence="1" id="KW-0560">Oxidoreductase</keyword>
<dbReference type="KEGG" id="fgi:OP10G_1171"/>
<reference evidence="4 5" key="1">
    <citation type="journal article" date="2014" name="PLoS ONE">
        <title>The first complete genome sequence of the class fimbriimonadia in the phylum armatimonadetes.</title>
        <authorList>
            <person name="Hu Z.Y."/>
            <person name="Wang Y.Z."/>
            <person name="Im W.T."/>
            <person name="Wang S.Y."/>
            <person name="Zhao G.P."/>
            <person name="Zheng H.J."/>
            <person name="Quan Z.X."/>
        </authorList>
    </citation>
    <scope>NUCLEOTIDE SEQUENCE [LARGE SCALE GENOMIC DNA]</scope>
    <source>
        <strain evidence="4">Gsoil 348</strain>
    </source>
</reference>
<gene>
    <name evidence="4" type="ORF">OP10G_1171</name>
</gene>
<dbReference type="RefSeq" id="WP_025226833.1">
    <property type="nucleotide sequence ID" value="NZ_CP007139.1"/>
</dbReference>
<evidence type="ECO:0000256" key="1">
    <source>
        <dbReference type="ARBA" id="ARBA00023002"/>
    </source>
</evidence>
<protein>
    <submittedName>
        <fullName evidence="4">Oxidoreductase domain protein</fullName>
    </submittedName>
</protein>
<dbReference type="SUPFAM" id="SSF51735">
    <property type="entry name" value="NAD(P)-binding Rossmann-fold domains"/>
    <property type="match status" value="1"/>
</dbReference>
<dbReference type="Gene3D" id="3.40.50.720">
    <property type="entry name" value="NAD(P)-binding Rossmann-like Domain"/>
    <property type="match status" value="1"/>
</dbReference>
<dbReference type="AlphaFoldDB" id="A0A068NSI4"/>
<evidence type="ECO:0000259" key="2">
    <source>
        <dbReference type="Pfam" id="PF01408"/>
    </source>
</evidence>
<feature type="domain" description="Gfo/Idh/MocA-like oxidoreductase N-terminal" evidence="2">
    <location>
        <begin position="4"/>
        <end position="125"/>
    </location>
</feature>
<dbReference type="InterPro" id="IPR050463">
    <property type="entry name" value="Gfo/Idh/MocA_oxidrdct_glycsds"/>
</dbReference>
<accession>A0A068NSI4</accession>
<dbReference type="EMBL" id="CP007139">
    <property type="protein sequence ID" value="AIE84539.1"/>
    <property type="molecule type" value="Genomic_DNA"/>
</dbReference>
<evidence type="ECO:0000313" key="5">
    <source>
        <dbReference type="Proteomes" id="UP000027982"/>
    </source>
</evidence>
<dbReference type="SUPFAM" id="SSF55347">
    <property type="entry name" value="Glyceraldehyde-3-phosphate dehydrogenase-like, C-terminal domain"/>
    <property type="match status" value="1"/>
</dbReference>
<dbReference type="HOGENOM" id="CLU_023194_1_2_0"/>
<dbReference type="PANTHER" id="PTHR43818:SF11">
    <property type="entry name" value="BCDNA.GH03377"/>
    <property type="match status" value="1"/>
</dbReference>
<sequence>MDKVRVAMVGCGGFQRYRAGNLAKVKEAEIVALVDPSAEQMQMFREQHPVTQAVPGFDDHKKMLDEIKPDAIMIATPHTQHVGQILDGLAAGANVCCEKPLITSVADAHRVIAARDAAKKVGMVSYQRHFQPEYRYIREKIQSGESGKVQFIAALQGQGWLRGTKGSWRQQHSLSGGGQLNDSGSHLIDIILWSTGVSAASVSAYGDNFGTEVDINSALTMRYQNGALGTFSVVGNGFGWHEDVTIFCEEQVFYVREGKLTIVDRSDNRFKAEHLGGGSTPDKNFIDACRGVAECESPFECGLEVIRLTEAAWQSMERDGAPVAVTA</sequence>
<dbReference type="Pfam" id="PF01408">
    <property type="entry name" value="GFO_IDH_MocA"/>
    <property type="match status" value="1"/>
</dbReference>
<dbReference type="InterPro" id="IPR000683">
    <property type="entry name" value="Gfo/Idh/MocA-like_OxRdtase_N"/>
</dbReference>
<keyword evidence="5" id="KW-1185">Reference proteome</keyword>
<dbReference type="Gene3D" id="3.30.360.10">
    <property type="entry name" value="Dihydrodipicolinate Reductase, domain 2"/>
    <property type="match status" value="1"/>
</dbReference>
<dbReference type="GO" id="GO:0000166">
    <property type="term" value="F:nucleotide binding"/>
    <property type="evidence" value="ECO:0007669"/>
    <property type="project" value="InterPro"/>
</dbReference>
<dbReference type="OrthoDB" id="9792085at2"/>
<evidence type="ECO:0000259" key="3">
    <source>
        <dbReference type="Pfam" id="PF22725"/>
    </source>
</evidence>
<dbReference type="InterPro" id="IPR055170">
    <property type="entry name" value="GFO_IDH_MocA-like_dom"/>
</dbReference>
<dbReference type="GO" id="GO:0016491">
    <property type="term" value="F:oxidoreductase activity"/>
    <property type="evidence" value="ECO:0007669"/>
    <property type="project" value="UniProtKB-KW"/>
</dbReference>
<organism evidence="4 5">
    <name type="scientific">Fimbriimonas ginsengisoli Gsoil 348</name>
    <dbReference type="NCBI Taxonomy" id="661478"/>
    <lineage>
        <taxon>Bacteria</taxon>
        <taxon>Bacillati</taxon>
        <taxon>Armatimonadota</taxon>
        <taxon>Fimbriimonadia</taxon>
        <taxon>Fimbriimonadales</taxon>
        <taxon>Fimbriimonadaceae</taxon>
        <taxon>Fimbriimonas</taxon>
    </lineage>
</organism>
<dbReference type="Proteomes" id="UP000027982">
    <property type="component" value="Chromosome"/>
</dbReference>
<dbReference type="STRING" id="661478.OP10G_1171"/>
<dbReference type="PANTHER" id="PTHR43818">
    <property type="entry name" value="BCDNA.GH03377"/>
    <property type="match status" value="1"/>
</dbReference>
<feature type="domain" description="GFO/IDH/MocA-like oxidoreductase" evidence="3">
    <location>
        <begin position="134"/>
        <end position="250"/>
    </location>
</feature>
<dbReference type="InterPro" id="IPR036291">
    <property type="entry name" value="NAD(P)-bd_dom_sf"/>
</dbReference>
<evidence type="ECO:0000313" key="4">
    <source>
        <dbReference type="EMBL" id="AIE84539.1"/>
    </source>
</evidence>